<sequence>MDETFNLVTQPWIQVLNREYQTQKVSLKELFENSSEYLQLAGEMKAQDVAVLRFLLSLLLTVYSRYDASGEAYDWLELDNQMRVQDVDQDEYDENNLLNTWKNLKKQNGFSPILFDYLSKYENKFDLLSQEEPFWQVSETIYDSLVPAKNSVASGKGTVGIRQINRRISESAHTPDVFSPKAGEYKDDISLDELARWIITYQNYAGTSDKTKVNAKGKFSIEPGWLYRLNTVFAEGKNLFETLLLNLSLLTPNSEDEYRVQHPFWEYDNIKEYIVKRMKAVQPDNLAELYTLWARVLHIKWQDGKPVIFTAGLTKVENIEAFIEPMTTWKIAGTKKKPEIRPAMRWIKADPKAMWRNFGSYVKVNSDGAEYEPGIVTWLRKLKAHGVLPLDYMVHLTAAGLISDGNATSQSPAAEFYDNMEIRAGVIFDEDPEAASYWPGRIEDVVEFTQKAGSIYWGFARRIAELRGIDTSSEFASHWAGTLYERLNEPFEAWLSGLTNDEERDPEIKKWKDELKQIVLQAGDDLMATATPSDIKGKAGDDQIQNIFTVQRSFRIGLNKLYKTN</sequence>
<evidence type="ECO:0000313" key="2">
    <source>
        <dbReference type="Proteomes" id="UP000677218"/>
    </source>
</evidence>
<proteinExistence type="predicted"/>
<protein>
    <recommendedName>
        <fullName evidence="3">Type I-E CRISPR-associated protein Cse1/CasA</fullName>
    </recommendedName>
</protein>
<accession>A0A916QF32</accession>
<dbReference type="Gene3D" id="1.10.132.100">
    <property type="match status" value="1"/>
</dbReference>
<name>A0A916QF32_9LACO</name>
<comment type="caution">
    <text evidence="1">The sequence shown here is derived from an EMBL/GenBank/DDBJ whole genome shotgun (WGS) entry which is preliminary data.</text>
</comment>
<dbReference type="InterPro" id="IPR013381">
    <property type="entry name" value="CRISPR-assoc_prot_Cse1"/>
</dbReference>
<reference evidence="1" key="1">
    <citation type="submission" date="2020-08" db="EMBL/GenBank/DDBJ databases">
        <title>Taxonomic study for Lactobacillus species isolated from hardwood bark.</title>
        <authorList>
            <person name="Tohno M."/>
            <person name="Tanizawa Y."/>
        </authorList>
    </citation>
    <scope>NUCLEOTIDE SEQUENCE</scope>
    <source>
        <strain evidence="1">B40</strain>
    </source>
</reference>
<organism evidence="1 2">
    <name type="scientific">Lactobacillus corticis</name>
    <dbReference type="NCBI Taxonomy" id="2201249"/>
    <lineage>
        <taxon>Bacteria</taxon>
        <taxon>Bacillati</taxon>
        <taxon>Bacillota</taxon>
        <taxon>Bacilli</taxon>
        <taxon>Lactobacillales</taxon>
        <taxon>Lactobacillaceae</taxon>
        <taxon>Lactobacillus</taxon>
    </lineage>
</organism>
<dbReference type="AlphaFoldDB" id="A0A916QF32"/>
<evidence type="ECO:0000313" key="1">
    <source>
        <dbReference type="EMBL" id="GFZ26135.1"/>
    </source>
</evidence>
<evidence type="ECO:0008006" key="3">
    <source>
        <dbReference type="Google" id="ProtNLM"/>
    </source>
</evidence>
<dbReference type="Proteomes" id="UP000677218">
    <property type="component" value="Unassembled WGS sequence"/>
</dbReference>
<gene>
    <name evidence="1" type="ORF">LCB40_00150</name>
</gene>
<keyword evidence="2" id="KW-1185">Reference proteome</keyword>
<dbReference type="RefSeq" id="WP_246487288.1">
    <property type="nucleotide sequence ID" value="NZ_BMAY01000001.1"/>
</dbReference>
<dbReference type="EMBL" id="BMAY01000001">
    <property type="protein sequence ID" value="GFZ26135.1"/>
    <property type="molecule type" value="Genomic_DNA"/>
</dbReference>
<dbReference type="Pfam" id="PF09481">
    <property type="entry name" value="CRISPR_Cse1"/>
    <property type="match status" value="1"/>
</dbReference>